<dbReference type="GeneID" id="106011450"/>
<organism evidence="8 9">
    <name type="scientific">Aplysia californica</name>
    <name type="common">California sea hare</name>
    <dbReference type="NCBI Taxonomy" id="6500"/>
    <lineage>
        <taxon>Eukaryota</taxon>
        <taxon>Metazoa</taxon>
        <taxon>Spiralia</taxon>
        <taxon>Lophotrochozoa</taxon>
        <taxon>Mollusca</taxon>
        <taxon>Gastropoda</taxon>
        <taxon>Heterobranchia</taxon>
        <taxon>Euthyneura</taxon>
        <taxon>Tectipleura</taxon>
        <taxon>Aplysiida</taxon>
        <taxon>Aplysioidea</taxon>
        <taxon>Aplysiidae</taxon>
        <taxon>Aplysia</taxon>
    </lineage>
</organism>
<keyword evidence="2" id="KW-0812">Transmembrane</keyword>
<evidence type="ECO:0000256" key="4">
    <source>
        <dbReference type="ARBA" id="ARBA00022989"/>
    </source>
</evidence>
<gene>
    <name evidence="9" type="primary">LOC106011450</name>
</gene>
<reference evidence="9" key="1">
    <citation type="submission" date="2025-08" db="UniProtKB">
        <authorList>
            <consortium name="RefSeq"/>
        </authorList>
    </citation>
    <scope>IDENTIFICATION</scope>
</reference>
<dbReference type="PANTHER" id="PTHR12223:SF28">
    <property type="entry name" value="LECTIN, MANNOSE BINDING 1 LIKE"/>
    <property type="match status" value="1"/>
</dbReference>
<evidence type="ECO:0000256" key="2">
    <source>
        <dbReference type="ARBA" id="ARBA00022692"/>
    </source>
</evidence>
<evidence type="ECO:0000256" key="5">
    <source>
        <dbReference type="ARBA" id="ARBA00023136"/>
    </source>
</evidence>
<accession>A0ABM0ZXP4</accession>
<evidence type="ECO:0000313" key="8">
    <source>
        <dbReference type="Proteomes" id="UP000694888"/>
    </source>
</evidence>
<evidence type="ECO:0000259" key="7">
    <source>
        <dbReference type="PROSITE" id="PS51328"/>
    </source>
</evidence>
<keyword evidence="3 6" id="KW-0732">Signal</keyword>
<sequence>MSSAMFSFCTLVLLLVSLGVNGQAPKRRFEYKMSFKGPHLVQRDNSVPFWEYFGDALAGDEGIRITPSLRSKKGSVWSKNKLDSTGWEVEAGLRITGRGRVGADGMAIWFTEGRGSMGDDPNNLVVFGAADRWNGLGIFLDSFDNDGQHNNPYMMAVTNDGSRSFDHQR</sequence>
<feature type="domain" description="L-type lectin-like" evidence="7">
    <location>
        <begin position="27"/>
        <end position="169"/>
    </location>
</feature>
<keyword evidence="8" id="KW-1185">Reference proteome</keyword>
<dbReference type="Pfam" id="PF03388">
    <property type="entry name" value="Lectin_leg-like"/>
    <property type="match status" value="1"/>
</dbReference>
<dbReference type="InterPro" id="IPR013320">
    <property type="entry name" value="ConA-like_dom_sf"/>
</dbReference>
<dbReference type="Proteomes" id="UP000694888">
    <property type="component" value="Unplaced"/>
</dbReference>
<dbReference type="PANTHER" id="PTHR12223">
    <property type="entry name" value="VESICULAR MANNOSE-BINDING LECTIN"/>
    <property type="match status" value="1"/>
</dbReference>
<feature type="chain" id="PRO_5045075168" evidence="6">
    <location>
        <begin position="23"/>
        <end position="169"/>
    </location>
</feature>
<evidence type="ECO:0000256" key="6">
    <source>
        <dbReference type="SAM" id="SignalP"/>
    </source>
</evidence>
<dbReference type="RefSeq" id="XP_012936628.1">
    <property type="nucleotide sequence ID" value="XM_013081174.2"/>
</dbReference>
<feature type="signal peptide" evidence="6">
    <location>
        <begin position="1"/>
        <end position="22"/>
    </location>
</feature>
<dbReference type="Gene3D" id="2.60.120.200">
    <property type="match status" value="1"/>
</dbReference>
<dbReference type="PROSITE" id="PS51328">
    <property type="entry name" value="L_LECTIN_LIKE"/>
    <property type="match status" value="1"/>
</dbReference>
<protein>
    <submittedName>
        <fullName evidence="9">Protein ERGIC-53</fullName>
    </submittedName>
</protein>
<keyword evidence="5" id="KW-0472">Membrane</keyword>
<dbReference type="SUPFAM" id="SSF49899">
    <property type="entry name" value="Concanavalin A-like lectins/glucanases"/>
    <property type="match status" value="1"/>
</dbReference>
<keyword evidence="4" id="KW-1133">Transmembrane helix</keyword>
<evidence type="ECO:0000256" key="1">
    <source>
        <dbReference type="ARBA" id="ARBA00004479"/>
    </source>
</evidence>
<comment type="subcellular location">
    <subcellularLocation>
        <location evidence="1">Membrane</location>
        <topology evidence="1">Single-pass type I membrane protein</topology>
    </subcellularLocation>
</comment>
<evidence type="ECO:0000313" key="9">
    <source>
        <dbReference type="RefSeq" id="XP_012936628.1"/>
    </source>
</evidence>
<evidence type="ECO:0000256" key="3">
    <source>
        <dbReference type="ARBA" id="ARBA00022729"/>
    </source>
</evidence>
<dbReference type="InterPro" id="IPR005052">
    <property type="entry name" value="Lectin_leg"/>
</dbReference>
<dbReference type="InterPro" id="IPR051136">
    <property type="entry name" value="Intracellular_Lectin-GPT"/>
</dbReference>
<proteinExistence type="predicted"/>
<name>A0ABM0ZXP4_APLCA</name>